<dbReference type="InterPro" id="IPR011109">
    <property type="entry name" value="DNA_bind_recombinase_dom"/>
</dbReference>
<dbReference type="Proteomes" id="UP000095759">
    <property type="component" value="Unassembled WGS sequence"/>
</dbReference>
<dbReference type="InterPro" id="IPR036162">
    <property type="entry name" value="Resolvase-like_N_sf"/>
</dbReference>
<dbReference type="GO" id="GO:0003677">
    <property type="term" value="F:DNA binding"/>
    <property type="evidence" value="ECO:0007669"/>
    <property type="project" value="InterPro"/>
</dbReference>
<gene>
    <name evidence="3" type="ORF">AS594_06945</name>
</gene>
<name>A0A1E5P3Y3_9ACTN</name>
<dbReference type="EMBL" id="MEHJ01000001">
    <property type="protein sequence ID" value="OEJ24260.1"/>
    <property type="molecule type" value="Genomic_DNA"/>
</dbReference>
<feature type="domain" description="Resolvase/invertase-type recombinase catalytic" evidence="2">
    <location>
        <begin position="14"/>
        <end position="160"/>
    </location>
</feature>
<feature type="coiled-coil region" evidence="1">
    <location>
        <begin position="438"/>
        <end position="465"/>
    </location>
</feature>
<dbReference type="AlphaFoldDB" id="A0A1E5P3Y3"/>
<evidence type="ECO:0000313" key="3">
    <source>
        <dbReference type="EMBL" id="OEJ24260.1"/>
    </source>
</evidence>
<proteinExistence type="predicted"/>
<dbReference type="OrthoDB" id="4500247at2"/>
<dbReference type="SMART" id="SM00857">
    <property type="entry name" value="Resolvase"/>
    <property type="match status" value="1"/>
</dbReference>
<dbReference type="InterPro" id="IPR050639">
    <property type="entry name" value="SSR_resolvase"/>
</dbReference>
<keyword evidence="1" id="KW-0175">Coiled coil</keyword>
<evidence type="ECO:0000259" key="2">
    <source>
        <dbReference type="PROSITE" id="PS51736"/>
    </source>
</evidence>
<protein>
    <recommendedName>
        <fullName evidence="2">Resolvase/invertase-type recombinase catalytic domain-containing protein</fullName>
    </recommendedName>
</protein>
<dbReference type="RefSeq" id="WP_069934987.1">
    <property type="nucleotide sequence ID" value="NZ_MEHJ01000001.1"/>
</dbReference>
<evidence type="ECO:0000313" key="4">
    <source>
        <dbReference type="Proteomes" id="UP000095759"/>
    </source>
</evidence>
<evidence type="ECO:0000256" key="1">
    <source>
        <dbReference type="SAM" id="Coils"/>
    </source>
</evidence>
<sequence>MPQLPIAGRARTLRAIIYIRVSTEREEMQSPEQQLFSCKEYADRNNITIVGEPVEDLDLTGRSFARRQIAAVIERIRNGEADVVLVWKWSRFGRNNYESQVNLRELEKAGGRLIAVTEDFDTTTYHGRFSRDNMLLVADLQSGIIGATWQEAHDRRHRNGLPHTGQARFGYMRCPECRRKEDSPQEYLSCAACAGVLMVDPVRGPALAEAYERFADGESVAGIAADMAERGIRSLQGKVMKATQWQVVMDSGFGAGLIRWRGPEYRARHGRQSKKPSTYDNWVEGKQEPVIGLATWERYKRRREGSKSIPWSTSAKYSCSGLLRCQAINAEGQLCDRRLVASAVLRSNGGDTKIFRCPDIAVKTCKGVTVTLRRVDDAILAWLMERGTGEDMGVMAMKRAARRTRAASDIPTVERELTGKRSEGERLLDLYLKALISEEDFRNKREELDAEIASLESRLEVLRLDSGEGVIPSADDFAKLADLWPRMQPAKQRAALGKVVGRINIVKTPGKQYNRIEIIPAWEMDQAAS</sequence>
<dbReference type="Gene3D" id="3.90.1750.20">
    <property type="entry name" value="Putative Large Serine Recombinase, Chain B, Domain 2"/>
    <property type="match status" value="1"/>
</dbReference>
<organism evidence="3 4">
    <name type="scientific">Streptomyces agglomeratus</name>
    <dbReference type="NCBI Taxonomy" id="285458"/>
    <lineage>
        <taxon>Bacteria</taxon>
        <taxon>Bacillati</taxon>
        <taxon>Actinomycetota</taxon>
        <taxon>Actinomycetes</taxon>
        <taxon>Kitasatosporales</taxon>
        <taxon>Streptomycetaceae</taxon>
        <taxon>Streptomyces</taxon>
    </lineage>
</organism>
<dbReference type="InterPro" id="IPR006119">
    <property type="entry name" value="Resolv_N"/>
</dbReference>
<dbReference type="PANTHER" id="PTHR30461">
    <property type="entry name" value="DNA-INVERTASE FROM LAMBDOID PROPHAGE"/>
    <property type="match status" value="1"/>
</dbReference>
<accession>A0A1E5P3Y3</accession>
<reference evidence="3 4" key="1">
    <citation type="submission" date="2016-08" db="EMBL/GenBank/DDBJ databases">
        <title>Complete genome sequence of Streptomyces agglomeratus strain 6-3-2, a novel anti-MRSA actinomycete isolated from Wuli of Tebit, China.</title>
        <authorList>
            <person name="Chen X."/>
        </authorList>
    </citation>
    <scope>NUCLEOTIDE SEQUENCE [LARGE SCALE GENOMIC DNA]</scope>
    <source>
        <strain evidence="3 4">6-3-2</strain>
    </source>
</reference>
<dbReference type="Pfam" id="PF07508">
    <property type="entry name" value="Recombinase"/>
    <property type="match status" value="1"/>
</dbReference>
<dbReference type="GO" id="GO:0000150">
    <property type="term" value="F:DNA strand exchange activity"/>
    <property type="evidence" value="ECO:0007669"/>
    <property type="project" value="InterPro"/>
</dbReference>
<dbReference type="PROSITE" id="PS51736">
    <property type="entry name" value="RECOMBINASES_3"/>
    <property type="match status" value="1"/>
</dbReference>
<dbReference type="Pfam" id="PF00239">
    <property type="entry name" value="Resolvase"/>
    <property type="match status" value="1"/>
</dbReference>
<dbReference type="Gene3D" id="3.40.50.1390">
    <property type="entry name" value="Resolvase, N-terminal catalytic domain"/>
    <property type="match status" value="1"/>
</dbReference>
<dbReference type="InterPro" id="IPR038109">
    <property type="entry name" value="DNA_bind_recomb_sf"/>
</dbReference>
<comment type="caution">
    <text evidence="3">The sequence shown here is derived from an EMBL/GenBank/DDBJ whole genome shotgun (WGS) entry which is preliminary data.</text>
</comment>
<dbReference type="SUPFAM" id="SSF53041">
    <property type="entry name" value="Resolvase-like"/>
    <property type="match status" value="1"/>
</dbReference>
<dbReference type="PANTHER" id="PTHR30461:SF23">
    <property type="entry name" value="DNA RECOMBINASE-RELATED"/>
    <property type="match status" value="1"/>
</dbReference>
<keyword evidence="4" id="KW-1185">Reference proteome</keyword>
<dbReference type="CDD" id="cd00338">
    <property type="entry name" value="Ser_Recombinase"/>
    <property type="match status" value="1"/>
</dbReference>